<name>A0A1R3U5Q6_9HYPH</name>
<evidence type="ECO:0000313" key="4">
    <source>
        <dbReference type="Proteomes" id="UP000187891"/>
    </source>
</evidence>
<dbReference type="Pfam" id="PF13599">
    <property type="entry name" value="Pentapeptide_4"/>
    <property type="match status" value="1"/>
</dbReference>
<reference evidence="4" key="1">
    <citation type="submission" date="2016-10" db="EMBL/GenBank/DDBJ databases">
        <authorList>
            <person name="Wibberg D."/>
        </authorList>
    </citation>
    <scope>NUCLEOTIDE SEQUENCE [LARGE SCALE GENOMIC DNA]</scope>
</reference>
<proteinExistence type="predicted"/>
<evidence type="ECO:0000313" key="3">
    <source>
        <dbReference type="EMBL" id="SCX33686.1"/>
    </source>
</evidence>
<reference evidence="2" key="3">
    <citation type="journal article" date="2023" name="Phytobiomes J">
        <title>Deciphering the key players within the bacterial microbiota associated with aerial crown gall tumors on rhododendron: Insights into the gallobiome.</title>
        <authorList>
            <person name="Kuzmanovic N."/>
            <person name="Nesme J."/>
            <person name="Wolf J."/>
            <person name="Neumann-Schaal M."/>
            <person name="Petersen J."/>
            <person name="Fernandez-Gnecco G."/>
            <person name="Sproeer C."/>
            <person name="Bunk B."/>
            <person name="Overmann J."/>
            <person name="Sorensen S.J."/>
            <person name="Idczak E."/>
            <person name="Smalla K."/>
        </authorList>
    </citation>
    <scope>NUCLEOTIDE SEQUENCE</scope>
    <source>
        <strain evidence="2">Rho-11.1</strain>
    </source>
</reference>
<dbReference type="InterPro" id="IPR001646">
    <property type="entry name" value="5peptide_repeat"/>
</dbReference>
<gene>
    <name evidence="3" type="primary">pipB</name>
    <name evidence="3" type="ORF">DSM25559_4239</name>
    <name evidence="2" type="ORF">RMR22_13645</name>
</gene>
<dbReference type="EMBL" id="JAVRAF010000003">
    <property type="protein sequence ID" value="MDX8303299.1"/>
    <property type="molecule type" value="Genomic_DNA"/>
</dbReference>
<dbReference type="Gene3D" id="2.160.20.80">
    <property type="entry name" value="E3 ubiquitin-protein ligase SopA"/>
    <property type="match status" value="2"/>
</dbReference>
<evidence type="ECO:0000313" key="2">
    <source>
        <dbReference type="EMBL" id="MDX8303299.1"/>
    </source>
</evidence>
<organism evidence="3 4">
    <name type="scientific">Agrobacterium rosae</name>
    <dbReference type="NCBI Taxonomy" id="1972867"/>
    <lineage>
        <taxon>Bacteria</taxon>
        <taxon>Pseudomonadati</taxon>
        <taxon>Pseudomonadota</taxon>
        <taxon>Alphaproteobacteria</taxon>
        <taxon>Hyphomicrobiales</taxon>
        <taxon>Rhizobiaceae</taxon>
        <taxon>Rhizobium/Agrobacterium group</taxon>
        <taxon>Agrobacterium</taxon>
    </lineage>
</organism>
<dbReference type="AlphaFoldDB" id="A0A1R3U5Q6"/>
<feature type="region of interest" description="Disordered" evidence="1">
    <location>
        <begin position="223"/>
        <end position="247"/>
    </location>
</feature>
<sequence>MKTAAGKVFSNHSPRLVWGAVLTVFAALTIPANHSQAASCRSDAGAGIDWSACNKRLLMLGGSVLDGADLRGTDFTFTDLRGSSFKKANLEKAKLIRTSLASSQLQGGNFIKVEAYRGDFSDADAENAKFNNAEMQRASFQNAKLVGTDFTKAELGRADFEGATLTGAKFTMANLSRSRFEGAKFSGPIDFENAFLLLARIEGLDLSTATGLEQKQIDIACGDPKTKLPQGLTTPTSWPCPEDPDED</sequence>
<dbReference type="RefSeq" id="WP_077122290.1">
    <property type="nucleotide sequence ID" value="NZ_CP133551.1"/>
</dbReference>
<dbReference type="InterPro" id="IPR051082">
    <property type="entry name" value="Pentapeptide-BTB/POZ_domain"/>
</dbReference>
<reference evidence="3" key="2">
    <citation type="submission" date="2016-10" db="EMBL/GenBank/DDBJ databases">
        <authorList>
            <person name="de Groot N.N."/>
        </authorList>
    </citation>
    <scope>NUCLEOTIDE SEQUENCE [LARGE SCALE GENOMIC DNA]</scope>
    <source>
        <strain evidence="3">DSM25559</strain>
    </source>
</reference>
<protein>
    <submittedName>
        <fullName evidence="2">Pentapeptide repeat-containing protein</fullName>
    </submittedName>
    <submittedName>
        <fullName evidence="3">Secreted effector protein PipB</fullName>
    </submittedName>
</protein>
<dbReference type="PANTHER" id="PTHR14136">
    <property type="entry name" value="BTB_POZ DOMAIN-CONTAINING PROTEIN KCTD9"/>
    <property type="match status" value="1"/>
</dbReference>
<evidence type="ECO:0000256" key="1">
    <source>
        <dbReference type="SAM" id="MobiDB-lite"/>
    </source>
</evidence>
<dbReference type="SUPFAM" id="SSF141571">
    <property type="entry name" value="Pentapeptide repeat-like"/>
    <property type="match status" value="1"/>
</dbReference>
<dbReference type="EMBL" id="FMUE01000013">
    <property type="protein sequence ID" value="SCX33686.1"/>
    <property type="molecule type" value="Genomic_DNA"/>
</dbReference>
<accession>A0A1R3U5Q6</accession>
<dbReference type="STRING" id="1907666.DSM25559_4239"/>
<dbReference type="Pfam" id="PF00805">
    <property type="entry name" value="Pentapeptide"/>
    <property type="match status" value="1"/>
</dbReference>
<dbReference type="PANTHER" id="PTHR14136:SF17">
    <property type="entry name" value="BTB_POZ DOMAIN-CONTAINING PROTEIN KCTD9"/>
    <property type="match status" value="1"/>
</dbReference>
<dbReference type="Proteomes" id="UP000187891">
    <property type="component" value="Unassembled WGS sequence"/>
</dbReference>